<gene>
    <name evidence="1" type="ORF">H6G81_21455</name>
</gene>
<dbReference type="Proteomes" id="UP000660380">
    <property type="component" value="Unassembled WGS sequence"/>
</dbReference>
<accession>A0ABR8GUH9</accession>
<name>A0ABR8GUH9_9CYAN</name>
<protein>
    <submittedName>
        <fullName evidence="1">Phytanoyl-CoA dioxygenase family protein</fullName>
    </submittedName>
</protein>
<proteinExistence type="predicted"/>
<comment type="caution">
    <text evidence="1">The sequence shown here is derived from an EMBL/GenBank/DDBJ whole genome shotgun (WGS) entry which is preliminary data.</text>
</comment>
<dbReference type="Pfam" id="PF05721">
    <property type="entry name" value="PhyH"/>
    <property type="match status" value="1"/>
</dbReference>
<dbReference type="Gene3D" id="2.60.120.620">
    <property type="entry name" value="q2cbj1_9rhob like domain"/>
    <property type="match status" value="1"/>
</dbReference>
<dbReference type="EMBL" id="JACJTA010000053">
    <property type="protein sequence ID" value="MBD2607023.1"/>
    <property type="molecule type" value="Genomic_DNA"/>
</dbReference>
<organism evidence="1 2">
    <name type="scientific">Scytonema hofmannii FACHB-248</name>
    <dbReference type="NCBI Taxonomy" id="1842502"/>
    <lineage>
        <taxon>Bacteria</taxon>
        <taxon>Bacillati</taxon>
        <taxon>Cyanobacteriota</taxon>
        <taxon>Cyanophyceae</taxon>
        <taxon>Nostocales</taxon>
        <taxon>Scytonemataceae</taxon>
        <taxon>Scytonema</taxon>
    </lineage>
</organism>
<keyword evidence="1" id="KW-0223">Dioxygenase</keyword>
<evidence type="ECO:0000313" key="2">
    <source>
        <dbReference type="Proteomes" id="UP000660380"/>
    </source>
</evidence>
<dbReference type="InterPro" id="IPR008775">
    <property type="entry name" value="Phytyl_CoA_dOase-like"/>
</dbReference>
<keyword evidence="2" id="KW-1185">Reference proteome</keyword>
<dbReference type="RefSeq" id="WP_029631724.1">
    <property type="nucleotide sequence ID" value="NZ_JACJTA010000053.1"/>
</dbReference>
<dbReference type="PANTHER" id="PTHR20883:SF48">
    <property type="entry name" value="ECTOINE DIOXYGENASE"/>
    <property type="match status" value="1"/>
</dbReference>
<sequence length="395" mass="45706">MTTSFQVKSFNPVFSVKLAFLYLLSRLKVIHHFLPKEVREMLPTGWNNRMFWVAFKSGGRKYFYDYYSKFKHPESYKPKVAVQSQFQMAEEEIKFFYDNGYVGPFDLMSAEEIKDLKNYLVNSVINSDSKSFSFNAGDYEFETENNPATDILSVASDKPTDEAKKFFINDMNLFNRHLDQPRLIDLFKNPAITERCAQLLGPDLILWRTRVFEIPPHSEGTKIHQANTWLFENQKQSVVNPPNSDKLFQVTCWIALTDATVDNGCMVVIPGSHEEMYPTILGEKSGGSHNTVSGNYETNFDYPLDTAEIRPIEVKAGQFFIFCERVLHGSLDNKTDASRFAINGRITRTDTRLYNDEMLKESHRVKIYNIKKISLENWKAVLIRGKDSFGYNRLM</sequence>
<evidence type="ECO:0000313" key="1">
    <source>
        <dbReference type="EMBL" id="MBD2607023.1"/>
    </source>
</evidence>
<reference evidence="1 2" key="1">
    <citation type="journal article" date="2020" name="ISME J.">
        <title>Comparative genomics reveals insights into cyanobacterial evolution and habitat adaptation.</title>
        <authorList>
            <person name="Chen M.Y."/>
            <person name="Teng W.K."/>
            <person name="Zhao L."/>
            <person name="Hu C.X."/>
            <person name="Zhou Y.K."/>
            <person name="Han B.P."/>
            <person name="Song L.R."/>
            <person name="Shu W.S."/>
        </authorList>
    </citation>
    <scope>NUCLEOTIDE SEQUENCE [LARGE SCALE GENOMIC DNA]</scope>
    <source>
        <strain evidence="1 2">FACHB-248</strain>
    </source>
</reference>
<dbReference type="SUPFAM" id="SSF51197">
    <property type="entry name" value="Clavaminate synthase-like"/>
    <property type="match status" value="1"/>
</dbReference>
<keyword evidence="1" id="KW-0560">Oxidoreductase</keyword>
<dbReference type="GO" id="GO:0051213">
    <property type="term" value="F:dioxygenase activity"/>
    <property type="evidence" value="ECO:0007669"/>
    <property type="project" value="UniProtKB-KW"/>
</dbReference>
<dbReference type="PANTHER" id="PTHR20883">
    <property type="entry name" value="PHYTANOYL-COA DIOXYGENASE DOMAIN CONTAINING 1"/>
    <property type="match status" value="1"/>
</dbReference>